<feature type="compositionally biased region" description="Low complexity" evidence="1">
    <location>
        <begin position="1"/>
        <end position="17"/>
    </location>
</feature>
<name>A0A816IU20_BRANA</name>
<reference evidence="2" key="1">
    <citation type="submission" date="2021-01" db="EMBL/GenBank/DDBJ databases">
        <authorList>
            <consortium name="Genoscope - CEA"/>
            <person name="William W."/>
        </authorList>
    </citation>
    <scope>NUCLEOTIDE SEQUENCE</scope>
</reference>
<dbReference type="EMBL" id="HG994373">
    <property type="protein sequence ID" value="CAF1721063.1"/>
    <property type="molecule type" value="Genomic_DNA"/>
</dbReference>
<protein>
    <submittedName>
        <fullName evidence="2">(rape) hypothetical protein</fullName>
    </submittedName>
</protein>
<evidence type="ECO:0000256" key="1">
    <source>
        <dbReference type="SAM" id="MobiDB-lite"/>
    </source>
</evidence>
<accession>A0A816IU20</accession>
<organism evidence="2">
    <name type="scientific">Brassica napus</name>
    <name type="common">Rape</name>
    <dbReference type="NCBI Taxonomy" id="3708"/>
    <lineage>
        <taxon>Eukaryota</taxon>
        <taxon>Viridiplantae</taxon>
        <taxon>Streptophyta</taxon>
        <taxon>Embryophyta</taxon>
        <taxon>Tracheophyta</taxon>
        <taxon>Spermatophyta</taxon>
        <taxon>Magnoliopsida</taxon>
        <taxon>eudicotyledons</taxon>
        <taxon>Gunneridae</taxon>
        <taxon>Pentapetalae</taxon>
        <taxon>rosids</taxon>
        <taxon>malvids</taxon>
        <taxon>Brassicales</taxon>
        <taxon>Brassicaceae</taxon>
        <taxon>Brassiceae</taxon>
        <taxon>Brassica</taxon>
    </lineage>
</organism>
<feature type="region of interest" description="Disordered" evidence="1">
    <location>
        <begin position="1"/>
        <end position="20"/>
    </location>
</feature>
<dbReference type="Proteomes" id="UP001295469">
    <property type="component" value="Chromosome C09"/>
</dbReference>
<evidence type="ECO:0000313" key="2">
    <source>
        <dbReference type="EMBL" id="CAF1721063.1"/>
    </source>
</evidence>
<sequence>MISAQQRQPPRLPPSLSKKPEQERWIQLQGTCNRVLKDLITIEGGSITTLGKGTIPFVLLMLMIEGGSGTTIDIFFRCFVDKKGMETKLKRRLHRLSIKIEGDGRSTSSTLINKKPDRSTLIAVTELLFDGRSRIFSGPKLTFIAKGQCCDMEPAIVEIYKNIGEKYSRLRYLEDAKEDNKTKWWI</sequence>
<proteinExistence type="predicted"/>
<gene>
    <name evidence="2" type="ORF">DARMORV10_C09P17420.1</name>
</gene>
<dbReference type="AlphaFoldDB" id="A0A816IU20"/>